<organism evidence="2 3">
    <name type="scientific">Thermasporomyces composti</name>
    <dbReference type="NCBI Taxonomy" id="696763"/>
    <lineage>
        <taxon>Bacteria</taxon>
        <taxon>Bacillati</taxon>
        <taxon>Actinomycetota</taxon>
        <taxon>Actinomycetes</taxon>
        <taxon>Propionibacteriales</taxon>
        <taxon>Nocardioidaceae</taxon>
        <taxon>Thermasporomyces</taxon>
    </lineage>
</organism>
<dbReference type="SUPFAM" id="SSF69322">
    <property type="entry name" value="Tricorn protease domain 2"/>
    <property type="match status" value="1"/>
</dbReference>
<accession>A0A3D9VEY4</accession>
<proteinExistence type="predicted"/>
<dbReference type="RefSeq" id="WP_147304730.1">
    <property type="nucleotide sequence ID" value="NZ_QTUC01000001.1"/>
</dbReference>
<feature type="chain" id="PRO_5017616999" evidence="1">
    <location>
        <begin position="32"/>
        <end position="664"/>
    </location>
</feature>
<reference evidence="2 3" key="1">
    <citation type="submission" date="2018-08" db="EMBL/GenBank/DDBJ databases">
        <title>Sequencing the genomes of 1000 actinobacteria strains.</title>
        <authorList>
            <person name="Klenk H.-P."/>
        </authorList>
    </citation>
    <scope>NUCLEOTIDE SEQUENCE [LARGE SCALE GENOMIC DNA]</scope>
    <source>
        <strain evidence="2 3">DSM 22891</strain>
    </source>
</reference>
<feature type="signal peptide" evidence="1">
    <location>
        <begin position="1"/>
        <end position="31"/>
    </location>
</feature>
<dbReference type="SUPFAM" id="SSF63829">
    <property type="entry name" value="Calcium-dependent phosphotriesterase"/>
    <property type="match status" value="1"/>
</dbReference>
<dbReference type="SUPFAM" id="SSF63825">
    <property type="entry name" value="YWTD domain"/>
    <property type="match status" value="1"/>
</dbReference>
<evidence type="ECO:0000313" key="2">
    <source>
        <dbReference type="EMBL" id="REF37705.1"/>
    </source>
</evidence>
<dbReference type="Gene3D" id="2.130.10.10">
    <property type="entry name" value="YVTN repeat-like/Quinoprotein amine dehydrogenase"/>
    <property type="match status" value="2"/>
</dbReference>
<name>A0A3D9VEY4_THECX</name>
<sequence>MSALRSTLLPGVAALALVCAGTVAVPPSAQAHRHEPPLGTVTDFGVQAEALTLHEGYFGVDGDGRPVVYGIQMGTPGVISVVDPIGRELIRTVQMPGSSGGWGITQASDGRVYGGTYSEGHLYQYDPATDTLTDLGQAVEGQSYIYGLRPGADGRVYGGTYPDAHVFSYSPSEGFHDYGPMVEGEMYAIDTAVDPERQVLWAAIGTGGHLVRLDLATGEKRDIWPAELRGDPNYPYDINLIGDRLFVKRNRLDALVLNPDTGEVIADEFTITSRGTSPLSPDGRYVYFTSTGNQLWRYDLTTDTPEPVLDSSGNPIPAGGPGVGWGFIDGVLYAAIGNYAGQALWYDPATGEYERFTLPFPPQAIDIGNLTAGPDGKVYTNLFINGNLSTLEPDTGTVTTLGRLGQADGFGWHDGLLYAGVYPYGGVLVYDPSQPYQLGTNPRELFRLQDDHGQNRPVAIVSTPTTLYVGSTPDYGQWGGALTAYDHASGTHTVRRNIVPDQGVTSLTLLGTTLWGGTSIFGGGGTEPKATEAKLFTVDTTTGEKTGEFTPVPGAASIDALTVGPDGMLWGLASGTLFVVDPVKKKVKARRDLPGGSSHWQDELFVNPDGFVYASSAGQLLRIHPRTLRATVVRASGTYRLDQDDDGNLWFRDGPRLLRYTPAR</sequence>
<dbReference type="PANTHER" id="PTHR40274:SF3">
    <property type="entry name" value="VIRGINIAMYCIN B LYASE"/>
    <property type="match status" value="1"/>
</dbReference>
<dbReference type="OrthoDB" id="57332at2"/>
<dbReference type="InterPro" id="IPR015943">
    <property type="entry name" value="WD40/YVTN_repeat-like_dom_sf"/>
</dbReference>
<dbReference type="EMBL" id="QTUC01000001">
    <property type="protein sequence ID" value="REF37705.1"/>
    <property type="molecule type" value="Genomic_DNA"/>
</dbReference>
<evidence type="ECO:0000256" key="1">
    <source>
        <dbReference type="SAM" id="SignalP"/>
    </source>
</evidence>
<dbReference type="AlphaFoldDB" id="A0A3D9VEY4"/>
<comment type="caution">
    <text evidence="2">The sequence shown here is derived from an EMBL/GenBank/DDBJ whole genome shotgun (WGS) entry which is preliminary data.</text>
</comment>
<keyword evidence="1" id="KW-0732">Signal</keyword>
<dbReference type="Proteomes" id="UP000256485">
    <property type="component" value="Unassembled WGS sequence"/>
</dbReference>
<keyword evidence="3" id="KW-1185">Reference proteome</keyword>
<protein>
    <submittedName>
        <fullName evidence="2">Outer membrane protein assembly factor BamB</fullName>
    </submittedName>
</protein>
<dbReference type="InterPro" id="IPR051344">
    <property type="entry name" value="Vgb"/>
</dbReference>
<evidence type="ECO:0000313" key="3">
    <source>
        <dbReference type="Proteomes" id="UP000256485"/>
    </source>
</evidence>
<dbReference type="PANTHER" id="PTHR40274">
    <property type="entry name" value="VIRGINIAMYCIN B LYASE"/>
    <property type="match status" value="1"/>
</dbReference>
<gene>
    <name evidence="2" type="ORF">DFJ64_3157</name>
</gene>